<dbReference type="Pfam" id="PF12833">
    <property type="entry name" value="HTH_18"/>
    <property type="match status" value="1"/>
</dbReference>
<comment type="caution">
    <text evidence="5">The sequence shown here is derived from an EMBL/GenBank/DDBJ whole genome shotgun (WGS) entry which is preliminary data.</text>
</comment>
<evidence type="ECO:0000256" key="1">
    <source>
        <dbReference type="ARBA" id="ARBA00023015"/>
    </source>
</evidence>
<dbReference type="SMART" id="SM00342">
    <property type="entry name" value="HTH_ARAC"/>
    <property type="match status" value="1"/>
</dbReference>
<keyword evidence="1" id="KW-0805">Transcription regulation</keyword>
<dbReference type="InterPro" id="IPR018060">
    <property type="entry name" value="HTH_AraC"/>
</dbReference>
<dbReference type="CDD" id="cd02208">
    <property type="entry name" value="cupin_RmlC-like"/>
    <property type="match status" value="1"/>
</dbReference>
<dbReference type="Gene3D" id="1.10.10.60">
    <property type="entry name" value="Homeodomain-like"/>
    <property type="match status" value="2"/>
</dbReference>
<dbReference type="Gene3D" id="2.60.120.10">
    <property type="entry name" value="Jelly Rolls"/>
    <property type="match status" value="1"/>
</dbReference>
<dbReference type="GO" id="GO:0003700">
    <property type="term" value="F:DNA-binding transcription factor activity"/>
    <property type="evidence" value="ECO:0007669"/>
    <property type="project" value="InterPro"/>
</dbReference>
<dbReference type="EMBL" id="DWVS01000048">
    <property type="protein sequence ID" value="HJC86817.1"/>
    <property type="molecule type" value="Genomic_DNA"/>
</dbReference>
<evidence type="ECO:0000313" key="5">
    <source>
        <dbReference type="EMBL" id="HJC86817.1"/>
    </source>
</evidence>
<dbReference type="InterPro" id="IPR011051">
    <property type="entry name" value="RmlC_Cupin_sf"/>
</dbReference>
<dbReference type="GO" id="GO:0043565">
    <property type="term" value="F:sequence-specific DNA binding"/>
    <property type="evidence" value="ECO:0007669"/>
    <property type="project" value="InterPro"/>
</dbReference>
<evidence type="ECO:0000259" key="4">
    <source>
        <dbReference type="PROSITE" id="PS01124"/>
    </source>
</evidence>
<feature type="domain" description="HTH araC/xylS-type" evidence="4">
    <location>
        <begin position="197"/>
        <end position="294"/>
    </location>
</feature>
<dbReference type="PROSITE" id="PS01124">
    <property type="entry name" value="HTH_ARAC_FAMILY_2"/>
    <property type="match status" value="1"/>
</dbReference>
<evidence type="ECO:0000313" key="6">
    <source>
        <dbReference type="Proteomes" id="UP000823922"/>
    </source>
</evidence>
<dbReference type="PANTHER" id="PTHR43280:SF2">
    <property type="entry name" value="HTH-TYPE TRANSCRIPTIONAL REGULATOR EXSA"/>
    <property type="match status" value="1"/>
</dbReference>
<dbReference type="InterPro" id="IPR009057">
    <property type="entry name" value="Homeodomain-like_sf"/>
</dbReference>
<dbReference type="SUPFAM" id="SSF51182">
    <property type="entry name" value="RmlC-like cupins"/>
    <property type="match status" value="1"/>
</dbReference>
<protein>
    <submittedName>
        <fullName evidence="5">AraC family transcriptional regulator</fullName>
    </submittedName>
</protein>
<reference evidence="5" key="2">
    <citation type="submission" date="2021-04" db="EMBL/GenBank/DDBJ databases">
        <authorList>
            <person name="Gilroy R."/>
        </authorList>
    </citation>
    <scope>NUCLEOTIDE SEQUENCE</scope>
    <source>
        <strain evidence="5">ChiBcec1-1630</strain>
    </source>
</reference>
<organism evidence="5 6">
    <name type="scientific">Candidatus Eisenbergiella intestinigallinarum</name>
    <dbReference type="NCBI Taxonomy" id="2838549"/>
    <lineage>
        <taxon>Bacteria</taxon>
        <taxon>Bacillati</taxon>
        <taxon>Bacillota</taxon>
        <taxon>Clostridia</taxon>
        <taxon>Lachnospirales</taxon>
        <taxon>Lachnospiraceae</taxon>
        <taxon>Eisenbergiella</taxon>
    </lineage>
</organism>
<dbReference type="InterPro" id="IPR014710">
    <property type="entry name" value="RmlC-like_jellyroll"/>
</dbReference>
<sequence length="314" mass="35850">MEHAREVNDSYFVSRYRTIYTWQELGIPGLRMFGKHTMTQACAPLSPHFHKDAYEFTFVTEGAIHFTTQEKDYELSGSDVFMTRPDEVHSTNFRPLSAGEIIWFQLDVSNPDHFLFLSREAAEELIADLAAMGGHVFRPGSRVFSDIRRAFDLAGAYSQRHLVCAYLTLALYELTAASRRQEEGPDGQEKAFSPDIEKAVSYIRSNLTRELSMEELAKLCRLSVSQFKQKFRAQVGMAPRHYVNYHKIQLAKKMLLDGMSVTNTAMELGFGSSSYFTVVFRRYSACTPSEFLHTQNAQNTQFAISLRRDRKANG</sequence>
<evidence type="ECO:0000256" key="2">
    <source>
        <dbReference type="ARBA" id="ARBA00023125"/>
    </source>
</evidence>
<accession>A0A9D2TQC5</accession>
<dbReference type="InterPro" id="IPR003313">
    <property type="entry name" value="AraC-bd"/>
</dbReference>
<dbReference type="AlphaFoldDB" id="A0A9D2TQC5"/>
<dbReference type="InterPro" id="IPR018062">
    <property type="entry name" value="HTH_AraC-typ_CS"/>
</dbReference>
<dbReference type="PROSITE" id="PS00041">
    <property type="entry name" value="HTH_ARAC_FAMILY_1"/>
    <property type="match status" value="1"/>
</dbReference>
<dbReference type="PANTHER" id="PTHR43280">
    <property type="entry name" value="ARAC-FAMILY TRANSCRIPTIONAL REGULATOR"/>
    <property type="match status" value="1"/>
</dbReference>
<name>A0A9D2TQC5_9FIRM</name>
<keyword evidence="2" id="KW-0238">DNA-binding</keyword>
<keyword evidence="3" id="KW-0804">Transcription</keyword>
<dbReference type="Proteomes" id="UP000823922">
    <property type="component" value="Unassembled WGS sequence"/>
</dbReference>
<proteinExistence type="predicted"/>
<dbReference type="SUPFAM" id="SSF46689">
    <property type="entry name" value="Homeodomain-like"/>
    <property type="match status" value="2"/>
</dbReference>
<gene>
    <name evidence="5" type="ORF">H9926_02245</name>
</gene>
<evidence type="ECO:0000256" key="3">
    <source>
        <dbReference type="ARBA" id="ARBA00023163"/>
    </source>
</evidence>
<reference evidence="5" key="1">
    <citation type="journal article" date="2021" name="PeerJ">
        <title>Extensive microbial diversity within the chicken gut microbiome revealed by metagenomics and culture.</title>
        <authorList>
            <person name="Gilroy R."/>
            <person name="Ravi A."/>
            <person name="Getino M."/>
            <person name="Pursley I."/>
            <person name="Horton D.L."/>
            <person name="Alikhan N.F."/>
            <person name="Baker D."/>
            <person name="Gharbi K."/>
            <person name="Hall N."/>
            <person name="Watson M."/>
            <person name="Adriaenssens E.M."/>
            <person name="Foster-Nyarko E."/>
            <person name="Jarju S."/>
            <person name="Secka A."/>
            <person name="Antonio M."/>
            <person name="Oren A."/>
            <person name="Chaudhuri R.R."/>
            <person name="La Ragione R."/>
            <person name="Hildebrand F."/>
            <person name="Pallen M.J."/>
        </authorList>
    </citation>
    <scope>NUCLEOTIDE SEQUENCE</scope>
    <source>
        <strain evidence="5">ChiBcec1-1630</strain>
    </source>
</reference>
<dbReference type="Pfam" id="PF02311">
    <property type="entry name" value="AraC_binding"/>
    <property type="match status" value="1"/>
</dbReference>